<accession>A0A5J6J6J1</accession>
<dbReference type="EMBL" id="CP023692">
    <property type="protein sequence ID" value="QEV45572.1"/>
    <property type="molecule type" value="Genomic_DNA"/>
</dbReference>
<organism evidence="1 2">
    <name type="scientific">Streptomyces vinaceus</name>
    <dbReference type="NCBI Taxonomy" id="1960"/>
    <lineage>
        <taxon>Bacteria</taxon>
        <taxon>Bacillati</taxon>
        <taxon>Actinomycetota</taxon>
        <taxon>Actinomycetes</taxon>
        <taxon>Kitasatosporales</taxon>
        <taxon>Streptomycetaceae</taxon>
        <taxon>Streptomyces</taxon>
    </lineage>
</organism>
<gene>
    <name evidence="1" type="ORF">CP980_11235</name>
</gene>
<protein>
    <submittedName>
        <fullName evidence="1">Uncharacterized protein</fullName>
    </submittedName>
</protein>
<proteinExistence type="predicted"/>
<dbReference type="AlphaFoldDB" id="A0A5J6J6J1"/>
<evidence type="ECO:0000313" key="2">
    <source>
        <dbReference type="Proteomes" id="UP000325563"/>
    </source>
</evidence>
<sequence length="107" mass="11509">MLAVPVSPFAVEVQYQLPAPLYSTLYTSLFPAAMFPEHFVATSVWTQMFAMVAEKLLRRKAATGAAWLAGAVTSIPAPTAATIPATVASRVLRLTVLDMFPPVVVMK</sequence>
<evidence type="ECO:0000313" key="1">
    <source>
        <dbReference type="EMBL" id="QEV45572.1"/>
    </source>
</evidence>
<name>A0A5J6J6J1_STRVI</name>
<dbReference type="KEGG" id="svn:CP980_11235"/>
<keyword evidence="2" id="KW-1185">Reference proteome</keyword>
<dbReference type="Proteomes" id="UP000325563">
    <property type="component" value="Chromosome"/>
</dbReference>
<reference evidence="1 2" key="1">
    <citation type="submission" date="2017-09" db="EMBL/GenBank/DDBJ databases">
        <authorList>
            <person name="Lee N."/>
            <person name="Cho B.-K."/>
        </authorList>
    </citation>
    <scope>NUCLEOTIDE SEQUENCE [LARGE SCALE GENOMIC DNA]</scope>
    <source>
        <strain evidence="1 2">ATCC 27476</strain>
    </source>
</reference>